<dbReference type="Pfam" id="PF02368">
    <property type="entry name" value="Big_2"/>
    <property type="match status" value="2"/>
</dbReference>
<feature type="signal peptide" evidence="1">
    <location>
        <begin position="1"/>
        <end position="24"/>
    </location>
</feature>
<dbReference type="Gene3D" id="2.60.40.1080">
    <property type="match status" value="2"/>
</dbReference>
<evidence type="ECO:0000313" key="3">
    <source>
        <dbReference type="EMBL" id="HIS30907.1"/>
    </source>
</evidence>
<evidence type="ECO:0000313" key="4">
    <source>
        <dbReference type="Proteomes" id="UP000823935"/>
    </source>
</evidence>
<name>A0A9D1ERW1_9FIRM</name>
<proteinExistence type="predicted"/>
<feature type="domain" description="BIG2" evidence="2">
    <location>
        <begin position="286"/>
        <end position="365"/>
    </location>
</feature>
<feature type="chain" id="PRO_5039654536" evidence="1">
    <location>
        <begin position="25"/>
        <end position="456"/>
    </location>
</feature>
<comment type="caution">
    <text evidence="3">The sequence shown here is derived from an EMBL/GenBank/DDBJ whole genome shotgun (WGS) entry which is preliminary data.</text>
</comment>
<dbReference type="InterPro" id="IPR008964">
    <property type="entry name" value="Invasin/intimin_cell_adhesion"/>
</dbReference>
<reference evidence="3" key="2">
    <citation type="journal article" date="2021" name="PeerJ">
        <title>Extensive microbial diversity within the chicken gut microbiome revealed by metagenomics and culture.</title>
        <authorList>
            <person name="Gilroy R."/>
            <person name="Ravi A."/>
            <person name="Getino M."/>
            <person name="Pursley I."/>
            <person name="Horton D.L."/>
            <person name="Alikhan N.F."/>
            <person name="Baker D."/>
            <person name="Gharbi K."/>
            <person name="Hall N."/>
            <person name="Watson M."/>
            <person name="Adriaenssens E.M."/>
            <person name="Foster-Nyarko E."/>
            <person name="Jarju S."/>
            <person name="Secka A."/>
            <person name="Antonio M."/>
            <person name="Oren A."/>
            <person name="Chaudhuri R.R."/>
            <person name="La Ragione R."/>
            <person name="Hildebrand F."/>
            <person name="Pallen M.J."/>
        </authorList>
    </citation>
    <scope>NUCLEOTIDE SEQUENCE</scope>
    <source>
        <strain evidence="3">CHK190-19873</strain>
    </source>
</reference>
<dbReference type="EMBL" id="DVIQ01000024">
    <property type="protein sequence ID" value="HIS30907.1"/>
    <property type="molecule type" value="Genomic_DNA"/>
</dbReference>
<dbReference type="SMART" id="SM00635">
    <property type="entry name" value="BID_2"/>
    <property type="match status" value="2"/>
</dbReference>
<dbReference type="InterPro" id="IPR010221">
    <property type="entry name" value="VCBS_dom"/>
</dbReference>
<dbReference type="InterPro" id="IPR026906">
    <property type="entry name" value="LRR_5"/>
</dbReference>
<reference evidence="3" key="1">
    <citation type="submission" date="2020-10" db="EMBL/GenBank/DDBJ databases">
        <authorList>
            <person name="Gilroy R."/>
        </authorList>
    </citation>
    <scope>NUCLEOTIDE SEQUENCE</scope>
    <source>
        <strain evidence="3">CHK190-19873</strain>
    </source>
</reference>
<evidence type="ECO:0000256" key="1">
    <source>
        <dbReference type="SAM" id="SignalP"/>
    </source>
</evidence>
<keyword evidence="1" id="KW-0732">Signal</keyword>
<dbReference type="AlphaFoldDB" id="A0A9D1ERW1"/>
<dbReference type="Proteomes" id="UP000823935">
    <property type="component" value="Unassembled WGS sequence"/>
</dbReference>
<dbReference type="SUPFAM" id="SSF49373">
    <property type="entry name" value="Invasin/intimin cell-adhesion fragments"/>
    <property type="match status" value="2"/>
</dbReference>
<accession>A0A9D1ERW1</accession>
<dbReference type="Pfam" id="PF13306">
    <property type="entry name" value="LRR_5"/>
    <property type="match status" value="1"/>
</dbReference>
<dbReference type="NCBIfam" id="TIGR01965">
    <property type="entry name" value="VCBS_repeat"/>
    <property type="match status" value="1"/>
</dbReference>
<organism evidence="3 4">
    <name type="scientific">Candidatus Limivivens intestinipullorum</name>
    <dbReference type="NCBI Taxonomy" id="2840858"/>
    <lineage>
        <taxon>Bacteria</taxon>
        <taxon>Bacillati</taxon>
        <taxon>Bacillota</taxon>
        <taxon>Clostridia</taxon>
        <taxon>Lachnospirales</taxon>
        <taxon>Lachnospiraceae</taxon>
        <taxon>Lachnospiraceae incertae sedis</taxon>
        <taxon>Candidatus Limivivens</taxon>
    </lineage>
</organism>
<dbReference type="Gene3D" id="3.80.10.10">
    <property type="entry name" value="Ribonuclease Inhibitor"/>
    <property type="match status" value="1"/>
</dbReference>
<gene>
    <name evidence="3" type="ORF">IAB44_05050</name>
</gene>
<dbReference type="InterPro" id="IPR032675">
    <property type="entry name" value="LRR_dom_sf"/>
</dbReference>
<evidence type="ECO:0000259" key="2">
    <source>
        <dbReference type="SMART" id="SM00635"/>
    </source>
</evidence>
<protein>
    <submittedName>
        <fullName evidence="3">Ig-like domain-containing protein</fullName>
    </submittedName>
</protein>
<dbReference type="InterPro" id="IPR003343">
    <property type="entry name" value="Big_2"/>
</dbReference>
<feature type="domain" description="BIG2" evidence="2">
    <location>
        <begin position="372"/>
        <end position="451"/>
    </location>
</feature>
<sequence length="456" mass="48489">MRRKAGFFLWVLLAVFLSVMQAGAAEGDILSIWAEGKVNSKEGSALTWQYANVDSGRLLGNGEPISIGAVVLSGTGSTPDYAPEYCATYQWRPVAPWMETGQGAEASRILVRSGIKSIGTYAFSNMRMLSSVVLEDGVKSVGEYAFAGNRQLSAVQIPDSVTAISETAFQNCGSVTLYCSQNSYAYAYAEKHGIAYRLTDCSHETTYWTETRKATCTSTGQRVQKCSKCKETVRTESLPKLGHDWSGWTTIAKATTASPKKQARTCRRCSAKEERSVGSPLAAPVKVKTIKLSGKTSLLAGKSTRLKAKVSPSNAKNKAISWRSSNTKYASVSSSGVVKAKTAGAGKTVTIRATARDGSGVKAVFRIKIKGAVKKIKLTAPKTLKVGKKATVKASVTVGKGGSKALSWSSSNKKYATVTSKGVVKALKKGKGKTVTITAKAKDGSGRKASVKIKLK</sequence>